<accession>A0AAV7WYJ2</accession>
<keyword evidence="3" id="KW-1185">Reference proteome</keyword>
<dbReference type="Gene3D" id="2.30.29.30">
    <property type="entry name" value="Pleckstrin-homology domain (PH domain)/Phosphotyrosine-binding domain (PTB)"/>
    <property type="match status" value="1"/>
</dbReference>
<feature type="domain" description="PH" evidence="1">
    <location>
        <begin position="47"/>
        <end position="126"/>
    </location>
</feature>
<dbReference type="EMBL" id="JANPWB010000001">
    <property type="protein sequence ID" value="KAJ1219214.1"/>
    <property type="molecule type" value="Genomic_DNA"/>
</dbReference>
<dbReference type="Pfam" id="PF00169">
    <property type="entry name" value="PH"/>
    <property type="match status" value="1"/>
</dbReference>
<evidence type="ECO:0000313" key="3">
    <source>
        <dbReference type="Proteomes" id="UP001066276"/>
    </source>
</evidence>
<dbReference type="Proteomes" id="UP001066276">
    <property type="component" value="Chromosome 1_1"/>
</dbReference>
<proteinExistence type="predicted"/>
<evidence type="ECO:0000259" key="1">
    <source>
        <dbReference type="PROSITE" id="PS50003"/>
    </source>
</evidence>
<evidence type="ECO:0000313" key="2">
    <source>
        <dbReference type="EMBL" id="KAJ1219214.1"/>
    </source>
</evidence>
<dbReference type="InterPro" id="IPR011993">
    <property type="entry name" value="PH-like_dom_sf"/>
</dbReference>
<organism evidence="2 3">
    <name type="scientific">Pleurodeles waltl</name>
    <name type="common">Iberian ribbed newt</name>
    <dbReference type="NCBI Taxonomy" id="8319"/>
    <lineage>
        <taxon>Eukaryota</taxon>
        <taxon>Metazoa</taxon>
        <taxon>Chordata</taxon>
        <taxon>Craniata</taxon>
        <taxon>Vertebrata</taxon>
        <taxon>Euteleostomi</taxon>
        <taxon>Amphibia</taxon>
        <taxon>Batrachia</taxon>
        <taxon>Caudata</taxon>
        <taxon>Salamandroidea</taxon>
        <taxon>Salamandridae</taxon>
        <taxon>Pleurodelinae</taxon>
        <taxon>Pleurodeles</taxon>
    </lineage>
</organism>
<comment type="caution">
    <text evidence="2">The sequence shown here is derived from an EMBL/GenBank/DDBJ whole genome shotgun (WGS) entry which is preliminary data.</text>
</comment>
<dbReference type="InterPro" id="IPR001849">
    <property type="entry name" value="PH_domain"/>
</dbReference>
<protein>
    <recommendedName>
        <fullName evidence="1">PH domain-containing protein</fullName>
    </recommendedName>
</protein>
<sequence length="126" mass="14485">MTVPNAKYSVSATEGTADLFDNYESPLEESEDNVCLKPIKDGARVPRKKLCGYLNKFGTKGPMKAWKYRWFCYDEKRCHLLYYRTAHDVNPLGNIDLCNAVFDCKMEAEEGTFEIKTPSRVFLLKV</sequence>
<gene>
    <name evidence="2" type="ORF">NDU88_006784</name>
</gene>
<dbReference type="AlphaFoldDB" id="A0AAV7WYJ2"/>
<dbReference type="FunFam" id="2.30.29.30:FF:000248">
    <property type="entry name" value="TBC1 domain family member 2A isoform X1"/>
    <property type="match status" value="1"/>
</dbReference>
<reference evidence="2" key="1">
    <citation type="journal article" date="2022" name="bioRxiv">
        <title>Sequencing and chromosome-scale assembly of the giantPleurodeles waltlgenome.</title>
        <authorList>
            <person name="Brown T."/>
            <person name="Elewa A."/>
            <person name="Iarovenko S."/>
            <person name="Subramanian E."/>
            <person name="Araus A.J."/>
            <person name="Petzold A."/>
            <person name="Susuki M."/>
            <person name="Suzuki K.-i.T."/>
            <person name="Hayashi T."/>
            <person name="Toyoda A."/>
            <person name="Oliveira C."/>
            <person name="Osipova E."/>
            <person name="Leigh N.D."/>
            <person name="Simon A."/>
            <person name="Yun M.H."/>
        </authorList>
    </citation>
    <scope>NUCLEOTIDE SEQUENCE</scope>
    <source>
        <strain evidence="2">20211129_DDA</strain>
        <tissue evidence="2">Liver</tissue>
    </source>
</reference>
<dbReference type="PROSITE" id="PS50003">
    <property type="entry name" value="PH_DOMAIN"/>
    <property type="match status" value="1"/>
</dbReference>
<dbReference type="SUPFAM" id="SSF50729">
    <property type="entry name" value="PH domain-like"/>
    <property type="match status" value="1"/>
</dbReference>
<name>A0AAV7WYJ2_PLEWA</name>